<dbReference type="InterPro" id="IPR047664">
    <property type="entry name" value="SWEET"/>
</dbReference>
<dbReference type="GO" id="GO:0051119">
    <property type="term" value="F:sugar transmembrane transporter activity"/>
    <property type="evidence" value="ECO:0007669"/>
    <property type="project" value="InterPro"/>
</dbReference>
<keyword evidence="5" id="KW-0677">Repeat</keyword>
<dbReference type="PANTHER" id="PTHR10791:SF30">
    <property type="entry name" value="SUGAR TRANSPORTER SWEET1"/>
    <property type="match status" value="1"/>
</dbReference>
<evidence type="ECO:0000256" key="1">
    <source>
        <dbReference type="ARBA" id="ARBA00004651"/>
    </source>
</evidence>
<evidence type="ECO:0000313" key="10">
    <source>
        <dbReference type="Proteomes" id="UP000197587"/>
    </source>
</evidence>
<keyword evidence="10" id="KW-1185">Reference proteome</keyword>
<evidence type="ECO:0008006" key="11">
    <source>
        <dbReference type="Google" id="ProtNLM"/>
    </source>
</evidence>
<reference evidence="9 10" key="1">
    <citation type="submission" date="2017-05" db="EMBL/GenBank/DDBJ databases">
        <title>Genome of Chryseobacterium haifense.</title>
        <authorList>
            <person name="Newman J.D."/>
        </authorList>
    </citation>
    <scope>NUCLEOTIDE SEQUENCE [LARGE SCALE GENOMIC DNA]</scope>
    <source>
        <strain evidence="9 10">DSM 19056</strain>
    </source>
</reference>
<proteinExistence type="predicted"/>
<feature type="transmembrane region" description="Helical" evidence="8">
    <location>
        <begin position="47"/>
        <end position="65"/>
    </location>
</feature>
<evidence type="ECO:0000256" key="4">
    <source>
        <dbReference type="ARBA" id="ARBA00022692"/>
    </source>
</evidence>
<keyword evidence="3" id="KW-1003">Cell membrane</keyword>
<keyword evidence="6 8" id="KW-1133">Transmembrane helix</keyword>
<evidence type="ECO:0000256" key="8">
    <source>
        <dbReference type="SAM" id="Phobius"/>
    </source>
</evidence>
<dbReference type="AlphaFoldDB" id="A0A246BC60"/>
<evidence type="ECO:0000256" key="2">
    <source>
        <dbReference type="ARBA" id="ARBA00022448"/>
    </source>
</evidence>
<accession>A0A246BC60</accession>
<evidence type="ECO:0000256" key="6">
    <source>
        <dbReference type="ARBA" id="ARBA00022989"/>
    </source>
</evidence>
<comment type="subcellular location">
    <subcellularLocation>
        <location evidence="1">Cell membrane</location>
        <topology evidence="1">Multi-pass membrane protein</topology>
    </subcellularLocation>
</comment>
<dbReference type="Pfam" id="PF03083">
    <property type="entry name" value="MtN3_slv"/>
    <property type="match status" value="1"/>
</dbReference>
<keyword evidence="7 8" id="KW-0472">Membrane</keyword>
<feature type="transmembrane region" description="Helical" evidence="8">
    <location>
        <begin position="71"/>
        <end position="95"/>
    </location>
</feature>
<evidence type="ECO:0000256" key="3">
    <source>
        <dbReference type="ARBA" id="ARBA00022475"/>
    </source>
</evidence>
<dbReference type="GO" id="GO:0005886">
    <property type="term" value="C:plasma membrane"/>
    <property type="evidence" value="ECO:0007669"/>
    <property type="project" value="UniProtKB-SubCell"/>
</dbReference>
<dbReference type="PANTHER" id="PTHR10791">
    <property type="entry name" value="RAG1-ACTIVATING PROTEIN 1"/>
    <property type="match status" value="1"/>
</dbReference>
<dbReference type="InterPro" id="IPR004316">
    <property type="entry name" value="SWEET_rpt"/>
</dbReference>
<evidence type="ECO:0000256" key="5">
    <source>
        <dbReference type="ARBA" id="ARBA00022737"/>
    </source>
</evidence>
<protein>
    <recommendedName>
        <fullName evidence="11">MtN3 and saliva related transmembrane protein</fullName>
    </recommendedName>
</protein>
<sequence>MEYALIALKKRKIMDIEIIGFIAGGLSSALFVPQIIKILKEKSAEEISLITCIIGVLSSGLWLWFGIGKDHISMIVTNSISVVATMILIILKLIYNKEKN</sequence>
<evidence type="ECO:0000256" key="7">
    <source>
        <dbReference type="ARBA" id="ARBA00023136"/>
    </source>
</evidence>
<dbReference type="Gene3D" id="1.20.1280.290">
    <property type="match status" value="1"/>
</dbReference>
<keyword evidence="2" id="KW-0813">Transport</keyword>
<gene>
    <name evidence="9" type="ORF">AP75_01670</name>
</gene>
<dbReference type="Proteomes" id="UP000197587">
    <property type="component" value="Unassembled WGS sequence"/>
</dbReference>
<organism evidence="9 10">
    <name type="scientific">Kaistella haifensis DSM 19056</name>
    <dbReference type="NCBI Taxonomy" id="1450526"/>
    <lineage>
        <taxon>Bacteria</taxon>
        <taxon>Pseudomonadati</taxon>
        <taxon>Bacteroidota</taxon>
        <taxon>Flavobacteriia</taxon>
        <taxon>Flavobacteriales</taxon>
        <taxon>Weeksellaceae</taxon>
        <taxon>Chryseobacterium group</taxon>
        <taxon>Kaistella</taxon>
    </lineage>
</organism>
<feature type="transmembrane region" description="Helical" evidence="8">
    <location>
        <begin position="18"/>
        <end position="35"/>
    </location>
</feature>
<name>A0A246BC60_9FLAO</name>
<evidence type="ECO:0000313" key="9">
    <source>
        <dbReference type="EMBL" id="OWK99221.1"/>
    </source>
</evidence>
<keyword evidence="4 8" id="KW-0812">Transmembrane</keyword>
<comment type="caution">
    <text evidence="9">The sequence shown here is derived from an EMBL/GenBank/DDBJ whole genome shotgun (WGS) entry which is preliminary data.</text>
</comment>
<dbReference type="EMBL" id="JASZ02000002">
    <property type="protein sequence ID" value="OWK99221.1"/>
    <property type="molecule type" value="Genomic_DNA"/>
</dbReference>